<keyword evidence="2" id="KW-1185">Reference proteome</keyword>
<comment type="caution">
    <text evidence="1">The sequence shown here is derived from an EMBL/GenBank/DDBJ whole genome shotgun (WGS) entry which is preliminary data.</text>
</comment>
<dbReference type="Proteomes" id="UP001431429">
    <property type="component" value="Unassembled WGS sequence"/>
</dbReference>
<name>A0ABT0UQ13_9ACTN</name>
<protein>
    <recommendedName>
        <fullName evidence="3">Secreted protein</fullName>
    </recommendedName>
</protein>
<evidence type="ECO:0000313" key="1">
    <source>
        <dbReference type="EMBL" id="MCM2390084.1"/>
    </source>
</evidence>
<reference evidence="1" key="1">
    <citation type="submission" date="2022-06" db="EMBL/GenBank/DDBJ databases">
        <title>Genome public.</title>
        <authorList>
            <person name="Sun Q."/>
        </authorList>
    </citation>
    <scope>NUCLEOTIDE SEQUENCE</scope>
    <source>
        <strain evidence="1">CWNU-1</strain>
    </source>
</reference>
<accession>A0ABT0UQ13</accession>
<dbReference type="EMBL" id="JAMQAW010000023">
    <property type="protein sequence ID" value="MCM2390084.1"/>
    <property type="molecule type" value="Genomic_DNA"/>
</dbReference>
<organism evidence="1 2">
    <name type="scientific">Streptomyces albipurpureus</name>
    <dbReference type="NCBI Taxonomy" id="2897419"/>
    <lineage>
        <taxon>Bacteria</taxon>
        <taxon>Bacillati</taxon>
        <taxon>Actinomycetota</taxon>
        <taxon>Actinomycetes</taxon>
        <taxon>Kitasatosporales</taxon>
        <taxon>Streptomycetaceae</taxon>
        <taxon>Streptomyces</taxon>
    </lineage>
</organism>
<evidence type="ECO:0000313" key="2">
    <source>
        <dbReference type="Proteomes" id="UP001431429"/>
    </source>
</evidence>
<gene>
    <name evidence="1" type="ORF">NBG84_17595</name>
</gene>
<proteinExistence type="predicted"/>
<sequence length="114" mass="12861">MREAVHRALTWVLSLLLPATGRHGGPRGPQWERRVVDLGPWAKPWPTAAPRHVRDRHTPFRGDNIPAARPYVRFDHHTIQRGAVRLKPLRALVYAPHGLHLGGSPLSRPPWPPA</sequence>
<dbReference type="RefSeq" id="WP_250920426.1">
    <property type="nucleotide sequence ID" value="NZ_JAMQAW010000023.1"/>
</dbReference>
<evidence type="ECO:0008006" key="3">
    <source>
        <dbReference type="Google" id="ProtNLM"/>
    </source>
</evidence>